<keyword evidence="1" id="KW-0472">Membrane</keyword>
<evidence type="ECO:0000313" key="2">
    <source>
        <dbReference type="Proteomes" id="UP001178461"/>
    </source>
</evidence>
<keyword evidence="1" id="KW-0812">Transmembrane</keyword>
<dbReference type="AlphaFoldDB" id="A0AA35JSE1"/>
<feature type="non-terminal residue" evidence="1">
    <location>
        <position position="1"/>
    </location>
</feature>
<keyword evidence="2" id="KW-1185">Reference proteome</keyword>
<proteinExistence type="predicted"/>
<organism evidence="1 2">
    <name type="scientific">Podarcis lilfordi</name>
    <name type="common">Lilford's wall lizard</name>
    <dbReference type="NCBI Taxonomy" id="74358"/>
    <lineage>
        <taxon>Eukaryota</taxon>
        <taxon>Metazoa</taxon>
        <taxon>Chordata</taxon>
        <taxon>Craniata</taxon>
        <taxon>Vertebrata</taxon>
        <taxon>Euteleostomi</taxon>
        <taxon>Lepidosauria</taxon>
        <taxon>Squamata</taxon>
        <taxon>Bifurcata</taxon>
        <taxon>Unidentata</taxon>
        <taxon>Episquamata</taxon>
        <taxon>Laterata</taxon>
        <taxon>Lacertibaenia</taxon>
        <taxon>Lacertidae</taxon>
        <taxon>Podarcis</taxon>
    </lineage>
</organism>
<dbReference type="EMBL" id="OX395127">
    <property type="protein sequence ID" value="CAI5765200.1"/>
    <property type="molecule type" value="Genomic_DNA"/>
</dbReference>
<gene>
    <name evidence="1" type="ORF">PODLI_1B007193</name>
</gene>
<dbReference type="Proteomes" id="UP001178461">
    <property type="component" value="Chromosome 2"/>
</dbReference>
<evidence type="ECO:0000313" key="1">
    <source>
        <dbReference type="EMBL" id="CAI5765200.1"/>
    </source>
</evidence>
<protein>
    <submittedName>
        <fullName evidence="1">Transmembrane protein 255B</fullName>
    </submittedName>
</protein>
<name>A0AA35JSE1_9SAUR</name>
<feature type="non-terminal residue" evidence="1">
    <location>
        <position position="113"/>
    </location>
</feature>
<sequence length="113" mass="11757">ILHAAAVFGICADAISGVAKANPRAVLCRFSAACGDLPSGRLSSGAAPLILLYLLYCPRLQGAAHGNAVYLPAGAFSTFLCASSILVSWTDEYHHPPASSVIYSLTSPFFVTQ</sequence>
<reference evidence="1" key="1">
    <citation type="submission" date="2022-12" db="EMBL/GenBank/DDBJ databases">
        <authorList>
            <person name="Alioto T."/>
            <person name="Alioto T."/>
            <person name="Gomez Garrido J."/>
        </authorList>
    </citation>
    <scope>NUCLEOTIDE SEQUENCE</scope>
</reference>
<accession>A0AA35JSE1</accession>